<feature type="compositionally biased region" description="Basic and acidic residues" evidence="1">
    <location>
        <begin position="373"/>
        <end position="399"/>
    </location>
</feature>
<reference evidence="3 4" key="2">
    <citation type="submission" date="2017-02" db="EMBL/GenBank/DDBJ databases">
        <title>A genome survey and senescence transcriptome analysis in Lentinula edodes.</title>
        <authorList>
            <person name="Sakamoto Y."/>
            <person name="Nakade K."/>
            <person name="Sato S."/>
            <person name="Yoshida Y."/>
            <person name="Miyazaki K."/>
            <person name="Natsume S."/>
            <person name="Konno N."/>
        </authorList>
    </citation>
    <scope>NUCLEOTIDE SEQUENCE [LARGE SCALE GENOMIC DNA]</scope>
    <source>
        <strain evidence="3 4">NBRC 111202</strain>
    </source>
</reference>
<evidence type="ECO:0000256" key="2">
    <source>
        <dbReference type="SAM" id="SignalP"/>
    </source>
</evidence>
<dbReference type="AlphaFoldDB" id="A0A1Q3EK43"/>
<feature type="signal peptide" evidence="2">
    <location>
        <begin position="1"/>
        <end position="23"/>
    </location>
</feature>
<feature type="region of interest" description="Disordered" evidence="1">
    <location>
        <begin position="420"/>
        <end position="467"/>
    </location>
</feature>
<gene>
    <name evidence="3" type="ORF">LENED_009576</name>
</gene>
<proteinExistence type="predicted"/>
<protein>
    <submittedName>
        <fullName evidence="3">Uncharacterized protein</fullName>
    </submittedName>
</protein>
<sequence length="486" mass="53336">MPQISAVVFAAIALLAIMIAIDATPIDRLTARHGNLVYHQPVIRESVGSEPGHPRTKEEQTTEMINAATGATVALTGALASTGALPKLEGAAHQGVEKVNTAIHHVQDKVHNATTEMKVGEEKVKQHFPFHHHPQNYDEPSQARRSIYTYAPDIRSRQGFGDHEPAQEYTRRRRSYGIKLLLNSNLPQPTFIFLSDPNALAPSHFTRFSHFQVDKIMPKLPAAVLVAFFVIAVHASPIDYRRILARQDELVHHYPVARQYMQSSYGGYDPTGGGGGYGGGYGSSSMGGYGVSGNGGFDPNTDPNASIGPKAALISASTQTAVATVGALVATGALPVVITGTKKAVNKTVQTVNSTYHHTKEKMHNVTTHILHPFRDNQEEKKKTDKDDHTKGKKDEVSRRDLIDVMARSFKHSPRTFYLQSSSSVDVDEQDSDSGKTRPHYERGDVFSSDSKIDSASSSQRHHWEITDSDWELGVSHDDSRVNYSE</sequence>
<accession>A0A1Q3EK43</accession>
<evidence type="ECO:0000313" key="3">
    <source>
        <dbReference type="EMBL" id="GAW07573.1"/>
    </source>
</evidence>
<feature type="compositionally biased region" description="Basic and acidic residues" evidence="1">
    <location>
        <begin position="433"/>
        <end position="445"/>
    </location>
</feature>
<keyword evidence="2" id="KW-0732">Signal</keyword>
<comment type="caution">
    <text evidence="3">The sequence shown here is derived from an EMBL/GenBank/DDBJ whole genome shotgun (WGS) entry which is preliminary data.</text>
</comment>
<dbReference type="EMBL" id="BDGU01000469">
    <property type="protein sequence ID" value="GAW07573.1"/>
    <property type="molecule type" value="Genomic_DNA"/>
</dbReference>
<organism evidence="3 4">
    <name type="scientific">Lentinula edodes</name>
    <name type="common">Shiitake mushroom</name>
    <name type="synonym">Lentinus edodes</name>
    <dbReference type="NCBI Taxonomy" id="5353"/>
    <lineage>
        <taxon>Eukaryota</taxon>
        <taxon>Fungi</taxon>
        <taxon>Dikarya</taxon>
        <taxon>Basidiomycota</taxon>
        <taxon>Agaricomycotina</taxon>
        <taxon>Agaricomycetes</taxon>
        <taxon>Agaricomycetidae</taxon>
        <taxon>Agaricales</taxon>
        <taxon>Marasmiineae</taxon>
        <taxon>Omphalotaceae</taxon>
        <taxon>Lentinula</taxon>
    </lineage>
</organism>
<name>A0A1Q3EK43_LENED</name>
<reference evidence="3 4" key="1">
    <citation type="submission" date="2016-08" db="EMBL/GenBank/DDBJ databases">
        <authorList>
            <consortium name="Lentinula edodes genome sequencing consortium"/>
            <person name="Sakamoto Y."/>
            <person name="Nakade K."/>
            <person name="Sato S."/>
            <person name="Yoshida Y."/>
            <person name="Miyazaki K."/>
            <person name="Natsume S."/>
            <person name="Konno N."/>
        </authorList>
    </citation>
    <scope>NUCLEOTIDE SEQUENCE [LARGE SCALE GENOMIC DNA]</scope>
    <source>
        <strain evidence="3 4">NBRC 111202</strain>
    </source>
</reference>
<feature type="chain" id="PRO_5012456383" evidence="2">
    <location>
        <begin position="24"/>
        <end position="486"/>
    </location>
</feature>
<keyword evidence="4" id="KW-1185">Reference proteome</keyword>
<feature type="region of interest" description="Disordered" evidence="1">
    <location>
        <begin position="356"/>
        <end position="399"/>
    </location>
</feature>
<dbReference type="Proteomes" id="UP000188533">
    <property type="component" value="Unassembled WGS sequence"/>
</dbReference>
<evidence type="ECO:0000313" key="4">
    <source>
        <dbReference type="Proteomes" id="UP000188533"/>
    </source>
</evidence>
<evidence type="ECO:0000256" key="1">
    <source>
        <dbReference type="SAM" id="MobiDB-lite"/>
    </source>
</evidence>
<feature type="compositionally biased region" description="Low complexity" evidence="1">
    <location>
        <begin position="448"/>
        <end position="459"/>
    </location>
</feature>